<protein>
    <submittedName>
        <fullName evidence="8">Minus-C odorant binding protein 2</fullName>
    </submittedName>
</protein>
<evidence type="ECO:0000256" key="3">
    <source>
        <dbReference type="ARBA" id="ARBA00022525"/>
    </source>
</evidence>
<evidence type="ECO:0000256" key="7">
    <source>
        <dbReference type="SAM" id="SignalP"/>
    </source>
</evidence>
<feature type="chain" id="PRO_5003062347" evidence="7">
    <location>
        <begin position="22"/>
        <end position="144"/>
    </location>
</feature>
<dbReference type="Pfam" id="PF01395">
    <property type="entry name" value="PBP_GOBP"/>
    <property type="match status" value="1"/>
</dbReference>
<keyword evidence="4 7" id="KW-0732">Signal</keyword>
<dbReference type="AlphaFoldDB" id="D4P5A8"/>
<sequence length="144" mass="16102">MDSLIFLVVVSSLLAMSTVQAALERSEYSPKLLELVDSLHSICIGKSGTDEDSINKVINGEFTDEPKIKKYMKCGITEVGVMNEEGVIDYEMTAELLPVKLVDKSIAIIKKCEADGKDIPNLDDRVFALFKCYHDQDPETFIFF</sequence>
<dbReference type="EMBL" id="GU575295">
    <property type="protein sequence ID" value="ADD70031.1"/>
    <property type="molecule type" value="mRNA"/>
</dbReference>
<dbReference type="PANTHER" id="PTHR11857">
    <property type="entry name" value="ODORANT BINDING PROTEIN-RELATED"/>
    <property type="match status" value="1"/>
</dbReference>
<keyword evidence="3" id="KW-0964">Secreted</keyword>
<dbReference type="Gene3D" id="1.10.238.20">
    <property type="entry name" value="Pheromone/general odorant binding protein domain"/>
    <property type="match status" value="1"/>
</dbReference>
<proteinExistence type="evidence at transcript level"/>
<evidence type="ECO:0000256" key="1">
    <source>
        <dbReference type="ARBA" id="ARBA00004613"/>
    </source>
</evidence>
<dbReference type="FunFam" id="1.10.238.20:FF:000001">
    <property type="entry name" value="General odorant-binding protein lush"/>
    <property type="match status" value="1"/>
</dbReference>
<dbReference type="SUPFAM" id="SSF47565">
    <property type="entry name" value="Insect pheromone/odorant-binding proteins"/>
    <property type="match status" value="1"/>
</dbReference>
<dbReference type="GO" id="GO:0007608">
    <property type="term" value="P:sensory perception of smell"/>
    <property type="evidence" value="ECO:0007669"/>
    <property type="project" value="TreeGrafter"/>
</dbReference>
<dbReference type="InterPro" id="IPR006170">
    <property type="entry name" value="PBP/GOBP"/>
</dbReference>
<evidence type="ECO:0000256" key="5">
    <source>
        <dbReference type="ARBA" id="ARBA00023180"/>
    </source>
</evidence>
<dbReference type="PANTHER" id="PTHR11857:SF43">
    <property type="entry name" value="GEO07291P1-RELATED"/>
    <property type="match status" value="1"/>
</dbReference>
<reference evidence="8" key="1">
    <citation type="journal article" date="2014" name="J. Insect Sci.">
        <title>Construction and analysis of cDNA libraries from the antennae of Batocera horsfieldi and expression pattern of putative odorant binding proteins.</title>
        <authorList>
            <person name="Li H."/>
            <person name="Zhang A."/>
            <person name="Chen L.Z."/>
            <person name="Zhang G."/>
            <person name="Wang M.Q."/>
        </authorList>
    </citation>
    <scope>NUCLEOTIDE SEQUENCE</scope>
</reference>
<name>D4P5A8_9CUCU</name>
<dbReference type="InterPro" id="IPR036728">
    <property type="entry name" value="PBP_GOBP_sf"/>
</dbReference>
<organism evidence="8">
    <name type="scientific">Batocera horsfieldi</name>
    <dbReference type="NCBI Taxonomy" id="351105"/>
    <lineage>
        <taxon>Eukaryota</taxon>
        <taxon>Metazoa</taxon>
        <taxon>Ecdysozoa</taxon>
        <taxon>Arthropoda</taxon>
        <taxon>Hexapoda</taxon>
        <taxon>Insecta</taxon>
        <taxon>Pterygota</taxon>
        <taxon>Neoptera</taxon>
        <taxon>Endopterygota</taxon>
        <taxon>Coleoptera</taxon>
        <taxon>Polyphaga</taxon>
        <taxon>Cucujiformia</taxon>
        <taxon>Chrysomeloidea</taxon>
        <taxon>Cerambycidae</taxon>
        <taxon>Lamiinae</taxon>
        <taxon>Batocerini</taxon>
        <taxon>Batocera</taxon>
    </lineage>
</organism>
<dbReference type="CDD" id="cd23992">
    <property type="entry name" value="PBP_GOBP"/>
    <property type="match status" value="1"/>
</dbReference>
<evidence type="ECO:0000256" key="4">
    <source>
        <dbReference type="ARBA" id="ARBA00022729"/>
    </source>
</evidence>
<accession>D4P5A8</accession>
<dbReference type="SMART" id="SM00708">
    <property type="entry name" value="PhBP"/>
    <property type="match status" value="1"/>
</dbReference>
<keyword evidence="5" id="KW-0325">Glycoprotein</keyword>
<comment type="subcellular location">
    <subcellularLocation>
        <location evidence="1">Secreted</location>
    </subcellularLocation>
</comment>
<comment type="function">
    <text evidence="6">May be a carrier protein for lipids.</text>
</comment>
<comment type="similarity">
    <text evidence="2">Belongs to the PBP/GOBP family.</text>
</comment>
<dbReference type="GO" id="GO:0005615">
    <property type="term" value="C:extracellular space"/>
    <property type="evidence" value="ECO:0007669"/>
    <property type="project" value="TreeGrafter"/>
</dbReference>
<evidence type="ECO:0000256" key="2">
    <source>
        <dbReference type="ARBA" id="ARBA00008098"/>
    </source>
</evidence>
<dbReference type="GO" id="GO:0005549">
    <property type="term" value="F:odorant binding"/>
    <property type="evidence" value="ECO:0007669"/>
    <property type="project" value="InterPro"/>
</dbReference>
<feature type="signal peptide" evidence="7">
    <location>
        <begin position="1"/>
        <end position="21"/>
    </location>
</feature>
<evidence type="ECO:0000313" key="8">
    <source>
        <dbReference type="EMBL" id="ADD70031.1"/>
    </source>
</evidence>
<evidence type="ECO:0000256" key="6">
    <source>
        <dbReference type="ARBA" id="ARBA00056866"/>
    </source>
</evidence>